<dbReference type="EC" id="3.5.1.44" evidence="3"/>
<dbReference type="Gene3D" id="3.30.1330.200">
    <property type="match status" value="1"/>
</dbReference>
<evidence type="ECO:0000256" key="1">
    <source>
        <dbReference type="ARBA" id="ARBA00022500"/>
    </source>
</evidence>
<dbReference type="Pfam" id="PF03975">
    <property type="entry name" value="CheD"/>
    <property type="match status" value="1"/>
</dbReference>
<comment type="function">
    <text evidence="3">Probably deamidates glutamine residues to glutamate on methyl-accepting chemotaxis receptors (MCPs), playing an important role in chemotaxis.</text>
</comment>
<keyword evidence="2 3" id="KW-0378">Hydrolase</keyword>
<evidence type="ECO:0000313" key="5">
    <source>
        <dbReference type="Proteomes" id="UP000269410"/>
    </source>
</evidence>
<gene>
    <name evidence="3" type="primary">cheD</name>
    <name evidence="4" type="ORF">D6810_01485</name>
</gene>
<evidence type="ECO:0000313" key="4">
    <source>
        <dbReference type="EMBL" id="RMD77250.1"/>
    </source>
</evidence>
<dbReference type="EMBL" id="RFKV01000051">
    <property type="protein sequence ID" value="RMD77250.1"/>
    <property type="molecule type" value="Genomic_DNA"/>
</dbReference>
<dbReference type="PANTHER" id="PTHR35147:SF1">
    <property type="entry name" value="CHEMORECEPTOR GLUTAMINE DEAMIDASE CHED-RELATED"/>
    <property type="match status" value="1"/>
</dbReference>
<dbReference type="InterPro" id="IPR011324">
    <property type="entry name" value="Cytotoxic_necrot_fac-like_cat"/>
</dbReference>
<dbReference type="CDD" id="cd16352">
    <property type="entry name" value="CheD"/>
    <property type="match status" value="1"/>
</dbReference>
<keyword evidence="1 3" id="KW-0145">Chemotaxis</keyword>
<protein>
    <recommendedName>
        <fullName evidence="3">Probable chemoreceptor glutamine deamidase CheD</fullName>
        <ecNumber evidence="3">3.5.1.44</ecNumber>
    </recommendedName>
</protein>
<comment type="similarity">
    <text evidence="3">Belongs to the CheD family.</text>
</comment>
<dbReference type="Proteomes" id="UP000269410">
    <property type="component" value="Unassembled WGS sequence"/>
</dbReference>
<proteinExistence type="inferred from homology"/>
<reference evidence="4 5" key="1">
    <citation type="submission" date="2018-10" db="EMBL/GenBank/DDBJ databases">
        <title>Thermophilic Lithotrophy and Phototrophy in an Intertidal, Iron-rich, Geothermal Spring.</title>
        <authorList>
            <person name="Ward L.M."/>
            <person name="Idei A."/>
            <person name="Nakagawa M."/>
            <person name="Ueno Y."/>
            <person name="Fischer W."/>
            <person name="Mcglynn S.E."/>
        </authorList>
    </citation>
    <scope>NUCLEOTIDE SEQUENCE [LARGE SCALE GENOMIC DNA]</scope>
    <source>
        <strain evidence="4">J137</strain>
    </source>
</reference>
<accession>A0A3M0YYM4</accession>
<dbReference type="GO" id="GO:0050568">
    <property type="term" value="F:protein-glutamine glutaminase activity"/>
    <property type="evidence" value="ECO:0007669"/>
    <property type="project" value="UniProtKB-UniRule"/>
</dbReference>
<dbReference type="InterPro" id="IPR038592">
    <property type="entry name" value="CheD-like_sf"/>
</dbReference>
<sequence>MNGNDKLKEIYLHPGQLYADPEPALVTTVLGSCVSVCLYDKIEKKGAINHYMLPLWNGDGLPSPKYGNIAIPKLIEKMIMNGCRRNNIVAKVFGGASVLNSSSGLLGVGDRNIALAKDMLKMEGIEIVAASLGDTFGRKIIFNTYTGEVLMKKVNNGY</sequence>
<dbReference type="SUPFAM" id="SSF64438">
    <property type="entry name" value="CNF1/YfiH-like putative cysteine hydrolases"/>
    <property type="match status" value="1"/>
</dbReference>
<organism evidence="4 5">
    <name type="scientific">Candidatus Dojkabacteria bacterium</name>
    <dbReference type="NCBI Taxonomy" id="2099670"/>
    <lineage>
        <taxon>Bacteria</taxon>
        <taxon>Candidatus Dojkabacteria</taxon>
    </lineage>
</organism>
<dbReference type="PANTHER" id="PTHR35147">
    <property type="entry name" value="CHEMORECEPTOR GLUTAMINE DEAMIDASE CHED-RELATED"/>
    <property type="match status" value="1"/>
</dbReference>
<dbReference type="HAMAP" id="MF_01440">
    <property type="entry name" value="CheD"/>
    <property type="match status" value="1"/>
</dbReference>
<name>A0A3M0YYM4_9BACT</name>
<dbReference type="InterPro" id="IPR005659">
    <property type="entry name" value="Chemorcpt_Glu_NH3ase_CheD"/>
</dbReference>
<comment type="catalytic activity">
    <reaction evidence="3">
        <text>L-glutaminyl-[protein] + H2O = L-glutamyl-[protein] + NH4(+)</text>
        <dbReference type="Rhea" id="RHEA:16441"/>
        <dbReference type="Rhea" id="RHEA-COMP:10207"/>
        <dbReference type="Rhea" id="RHEA-COMP:10208"/>
        <dbReference type="ChEBI" id="CHEBI:15377"/>
        <dbReference type="ChEBI" id="CHEBI:28938"/>
        <dbReference type="ChEBI" id="CHEBI:29973"/>
        <dbReference type="ChEBI" id="CHEBI:30011"/>
        <dbReference type="EC" id="3.5.1.44"/>
    </reaction>
</comment>
<dbReference type="PROSITE" id="PS51257">
    <property type="entry name" value="PROKAR_LIPOPROTEIN"/>
    <property type="match status" value="1"/>
</dbReference>
<evidence type="ECO:0000256" key="3">
    <source>
        <dbReference type="HAMAP-Rule" id="MF_01440"/>
    </source>
</evidence>
<dbReference type="GO" id="GO:0006935">
    <property type="term" value="P:chemotaxis"/>
    <property type="evidence" value="ECO:0007669"/>
    <property type="project" value="UniProtKB-UniRule"/>
</dbReference>
<evidence type="ECO:0000256" key="2">
    <source>
        <dbReference type="ARBA" id="ARBA00022801"/>
    </source>
</evidence>
<dbReference type="AlphaFoldDB" id="A0A3M0YYM4"/>
<comment type="caution">
    <text evidence="4">The sequence shown here is derived from an EMBL/GenBank/DDBJ whole genome shotgun (WGS) entry which is preliminary data.</text>
</comment>